<evidence type="ECO:0000313" key="2">
    <source>
        <dbReference type="EMBL" id="NLT80128.1"/>
    </source>
</evidence>
<dbReference type="PROSITE" id="PS50987">
    <property type="entry name" value="HTH_ARSR_2"/>
    <property type="match status" value="1"/>
</dbReference>
<dbReference type="Pfam" id="PF12840">
    <property type="entry name" value="HTH_20"/>
    <property type="match status" value="1"/>
</dbReference>
<dbReference type="Gene3D" id="1.10.10.10">
    <property type="entry name" value="Winged helix-like DNA-binding domain superfamily/Winged helix DNA-binding domain"/>
    <property type="match status" value="1"/>
</dbReference>
<dbReference type="PANTHER" id="PTHR39168">
    <property type="entry name" value="TRANSCRIPTIONAL REGULATOR-RELATED"/>
    <property type="match status" value="1"/>
</dbReference>
<dbReference type="GO" id="GO:0003700">
    <property type="term" value="F:DNA-binding transcription factor activity"/>
    <property type="evidence" value="ECO:0007669"/>
    <property type="project" value="InterPro"/>
</dbReference>
<evidence type="ECO:0000259" key="1">
    <source>
        <dbReference type="PROSITE" id="PS50987"/>
    </source>
</evidence>
<comment type="caution">
    <text evidence="2">The sequence shown here is derived from an EMBL/GenBank/DDBJ whole genome shotgun (WGS) entry which is preliminary data.</text>
</comment>
<dbReference type="InterPro" id="IPR052543">
    <property type="entry name" value="HTH_Metal-responsive_Reg"/>
</dbReference>
<proteinExistence type="predicted"/>
<reference evidence="2" key="2">
    <citation type="submission" date="2020-01" db="EMBL/GenBank/DDBJ databases">
        <authorList>
            <person name="Campanaro S."/>
        </authorList>
    </citation>
    <scope>NUCLEOTIDE SEQUENCE</scope>
    <source>
        <strain evidence="2">AS01afH2WH_6</strain>
    </source>
</reference>
<gene>
    <name evidence="2" type="ORF">GXW98_07590</name>
</gene>
<dbReference type="Proteomes" id="UP000767327">
    <property type="component" value="Unassembled WGS sequence"/>
</dbReference>
<evidence type="ECO:0000313" key="3">
    <source>
        <dbReference type="Proteomes" id="UP000767327"/>
    </source>
</evidence>
<dbReference type="InterPro" id="IPR001845">
    <property type="entry name" value="HTH_ArsR_DNA-bd_dom"/>
</dbReference>
<dbReference type="GO" id="GO:0097063">
    <property type="term" value="F:cadmium ion sensor activity"/>
    <property type="evidence" value="ECO:0007669"/>
    <property type="project" value="TreeGrafter"/>
</dbReference>
<dbReference type="GO" id="GO:0003677">
    <property type="term" value="F:DNA binding"/>
    <property type="evidence" value="ECO:0007669"/>
    <property type="project" value="TreeGrafter"/>
</dbReference>
<dbReference type="InterPro" id="IPR011991">
    <property type="entry name" value="ArsR-like_HTH"/>
</dbReference>
<feature type="domain" description="HTH arsR-type" evidence="1">
    <location>
        <begin position="4"/>
        <end position="97"/>
    </location>
</feature>
<dbReference type="AlphaFoldDB" id="A0A971CZW2"/>
<protein>
    <submittedName>
        <fullName evidence="2">Winged helix-turn-helix transcriptional regulator</fullName>
    </submittedName>
</protein>
<name>A0A971CZW2_9BIFI</name>
<dbReference type="GO" id="GO:0032791">
    <property type="term" value="F:lead ion binding"/>
    <property type="evidence" value="ECO:0007669"/>
    <property type="project" value="TreeGrafter"/>
</dbReference>
<dbReference type="CDD" id="cd00090">
    <property type="entry name" value="HTH_ARSR"/>
    <property type="match status" value="1"/>
</dbReference>
<dbReference type="GO" id="GO:0046686">
    <property type="term" value="P:response to cadmium ion"/>
    <property type="evidence" value="ECO:0007669"/>
    <property type="project" value="TreeGrafter"/>
</dbReference>
<reference evidence="2" key="1">
    <citation type="journal article" date="2020" name="Biotechnol. Biofuels">
        <title>New insights from the biogas microbiome by comprehensive genome-resolved metagenomics of nearly 1600 species originating from multiple anaerobic digesters.</title>
        <authorList>
            <person name="Campanaro S."/>
            <person name="Treu L."/>
            <person name="Rodriguez-R L.M."/>
            <person name="Kovalovszki A."/>
            <person name="Ziels R.M."/>
            <person name="Maus I."/>
            <person name="Zhu X."/>
            <person name="Kougias P.G."/>
            <person name="Basile A."/>
            <person name="Luo G."/>
            <person name="Schluter A."/>
            <person name="Konstantinidis K.T."/>
            <person name="Angelidaki I."/>
        </authorList>
    </citation>
    <scope>NUCLEOTIDE SEQUENCE</scope>
    <source>
        <strain evidence="2">AS01afH2WH_6</strain>
    </source>
</reference>
<accession>A0A971CZW2</accession>
<dbReference type="EMBL" id="JAAXZR010000025">
    <property type="protein sequence ID" value="NLT80128.1"/>
    <property type="molecule type" value="Genomic_DNA"/>
</dbReference>
<dbReference type="InterPro" id="IPR036388">
    <property type="entry name" value="WH-like_DNA-bd_sf"/>
</dbReference>
<dbReference type="SMART" id="SM00418">
    <property type="entry name" value="HTH_ARSR"/>
    <property type="match status" value="1"/>
</dbReference>
<dbReference type="PANTHER" id="PTHR39168:SF1">
    <property type="entry name" value="TRANSCRIPTIONAL REGULATORY PROTEIN"/>
    <property type="match status" value="1"/>
</dbReference>
<dbReference type="GO" id="GO:0010288">
    <property type="term" value="P:response to lead ion"/>
    <property type="evidence" value="ECO:0007669"/>
    <property type="project" value="TreeGrafter"/>
</dbReference>
<organism evidence="2 3">
    <name type="scientific">Bifidobacterium crudilactis</name>
    <dbReference type="NCBI Taxonomy" id="327277"/>
    <lineage>
        <taxon>Bacteria</taxon>
        <taxon>Bacillati</taxon>
        <taxon>Actinomycetota</taxon>
        <taxon>Actinomycetes</taxon>
        <taxon>Bifidobacteriales</taxon>
        <taxon>Bifidobacteriaceae</taxon>
        <taxon>Bifidobacterium</taxon>
    </lineage>
</organism>
<dbReference type="RefSeq" id="WP_273174183.1">
    <property type="nucleotide sequence ID" value="NZ_JAAXZR010000025.1"/>
</dbReference>
<sequence length="238" mass="26537">MCGLDTGRDISQVASILADPTRSRVCVALMDGCAWTAGELAKHTETSPQAMSSCLQHLEDAGVISRIRQGRHQYVRLADERMAEIIEFLGNAVSPAPSSPVGYRQVRADQRLRYARSCYNHMAGRLGVEIAQSMLDMRLVDLEDNSMRLTPKGSQWFEDTGITLTDAGRSPRIVACLDWTERRFHIGGKAGSALLTYCLERHLITKASPKRALRITHDGEQWFADKLLIQVIDPIRKS</sequence>
<dbReference type="InterPro" id="IPR036390">
    <property type="entry name" value="WH_DNA-bd_sf"/>
</dbReference>
<dbReference type="SUPFAM" id="SSF46785">
    <property type="entry name" value="Winged helix' DNA-binding domain"/>
    <property type="match status" value="1"/>
</dbReference>